<dbReference type="OrthoDB" id="1844152at2759"/>
<accession>A0A9N9A8G0</accession>
<dbReference type="AlphaFoldDB" id="A0A9N9A8G0"/>
<reference evidence="1" key="1">
    <citation type="submission" date="2021-06" db="EMBL/GenBank/DDBJ databases">
        <authorList>
            <person name="Kallberg Y."/>
            <person name="Tangrot J."/>
            <person name="Rosling A."/>
        </authorList>
    </citation>
    <scope>NUCLEOTIDE SEQUENCE</scope>
    <source>
        <strain evidence="1">AZ414A</strain>
    </source>
</reference>
<proteinExistence type="predicted"/>
<organism evidence="1 2">
    <name type="scientific">Diversispora eburnea</name>
    <dbReference type="NCBI Taxonomy" id="1213867"/>
    <lineage>
        <taxon>Eukaryota</taxon>
        <taxon>Fungi</taxon>
        <taxon>Fungi incertae sedis</taxon>
        <taxon>Mucoromycota</taxon>
        <taxon>Glomeromycotina</taxon>
        <taxon>Glomeromycetes</taxon>
        <taxon>Diversisporales</taxon>
        <taxon>Diversisporaceae</taxon>
        <taxon>Diversispora</taxon>
    </lineage>
</organism>
<protein>
    <submittedName>
        <fullName evidence="1">4425_t:CDS:1</fullName>
    </submittedName>
</protein>
<dbReference type="Proteomes" id="UP000789706">
    <property type="component" value="Unassembled WGS sequence"/>
</dbReference>
<comment type="caution">
    <text evidence="1">The sequence shown here is derived from an EMBL/GenBank/DDBJ whole genome shotgun (WGS) entry which is preliminary data.</text>
</comment>
<sequence length="118" mass="13639">MIPYKIPIIGHTLDDPETLEQVITQITIIHWKNTKTTYDFYNKEIGDCSNPKLINTVNGNFSSIIDRPVADVLVGQSVITLKKHLKPVLEKRLKDKEILDFAGRAELWDDIYEEQVRM</sequence>
<evidence type="ECO:0000313" key="2">
    <source>
        <dbReference type="Proteomes" id="UP000789706"/>
    </source>
</evidence>
<evidence type="ECO:0000313" key="1">
    <source>
        <dbReference type="EMBL" id="CAG8521171.1"/>
    </source>
</evidence>
<keyword evidence="2" id="KW-1185">Reference proteome</keyword>
<gene>
    <name evidence="1" type="ORF">DEBURN_LOCUS5669</name>
</gene>
<dbReference type="EMBL" id="CAJVPK010000518">
    <property type="protein sequence ID" value="CAG8521171.1"/>
    <property type="molecule type" value="Genomic_DNA"/>
</dbReference>
<name>A0A9N9A8G0_9GLOM</name>